<gene>
    <name evidence="1" type="ORF">NPIL_83281</name>
</gene>
<dbReference type="EMBL" id="BMAW01005513">
    <property type="protein sequence ID" value="GFS94573.1"/>
    <property type="molecule type" value="Genomic_DNA"/>
</dbReference>
<dbReference type="Proteomes" id="UP000887013">
    <property type="component" value="Unassembled WGS sequence"/>
</dbReference>
<organism evidence="1 2">
    <name type="scientific">Nephila pilipes</name>
    <name type="common">Giant wood spider</name>
    <name type="synonym">Nephila maculata</name>
    <dbReference type="NCBI Taxonomy" id="299642"/>
    <lineage>
        <taxon>Eukaryota</taxon>
        <taxon>Metazoa</taxon>
        <taxon>Ecdysozoa</taxon>
        <taxon>Arthropoda</taxon>
        <taxon>Chelicerata</taxon>
        <taxon>Arachnida</taxon>
        <taxon>Araneae</taxon>
        <taxon>Araneomorphae</taxon>
        <taxon>Entelegynae</taxon>
        <taxon>Araneoidea</taxon>
        <taxon>Nephilidae</taxon>
        <taxon>Nephila</taxon>
    </lineage>
</organism>
<comment type="caution">
    <text evidence="1">The sequence shown here is derived from an EMBL/GenBank/DDBJ whole genome shotgun (WGS) entry which is preliminary data.</text>
</comment>
<keyword evidence="2" id="KW-1185">Reference proteome</keyword>
<sequence>MASGGIGFHFRGPQTFKVVRKSIEEDMREGCNRRFVYRVRASRRAFLSNSFEELSESQRNLRKNEKRKRE</sequence>
<evidence type="ECO:0000313" key="2">
    <source>
        <dbReference type="Proteomes" id="UP000887013"/>
    </source>
</evidence>
<evidence type="ECO:0000313" key="1">
    <source>
        <dbReference type="EMBL" id="GFS94573.1"/>
    </source>
</evidence>
<name>A0A8X6N571_NEPPI</name>
<protein>
    <submittedName>
        <fullName evidence="1">Uncharacterized protein</fullName>
    </submittedName>
</protein>
<accession>A0A8X6N571</accession>
<proteinExistence type="predicted"/>
<dbReference type="AlphaFoldDB" id="A0A8X6N571"/>
<reference evidence="1" key="1">
    <citation type="submission" date="2020-08" db="EMBL/GenBank/DDBJ databases">
        <title>Multicomponent nature underlies the extraordinary mechanical properties of spider dragline silk.</title>
        <authorList>
            <person name="Kono N."/>
            <person name="Nakamura H."/>
            <person name="Mori M."/>
            <person name="Yoshida Y."/>
            <person name="Ohtoshi R."/>
            <person name="Malay A.D."/>
            <person name="Moran D.A.P."/>
            <person name="Tomita M."/>
            <person name="Numata K."/>
            <person name="Arakawa K."/>
        </authorList>
    </citation>
    <scope>NUCLEOTIDE SEQUENCE</scope>
</reference>